<organism evidence="18 19">
    <name type="scientific">Polynucleobacter kasalickyi</name>
    <dbReference type="NCBI Taxonomy" id="1938817"/>
    <lineage>
        <taxon>Bacteria</taxon>
        <taxon>Pseudomonadati</taxon>
        <taxon>Pseudomonadota</taxon>
        <taxon>Betaproteobacteria</taxon>
        <taxon>Burkholderiales</taxon>
        <taxon>Burkholderiaceae</taxon>
        <taxon>Polynucleobacter</taxon>
    </lineage>
</organism>
<evidence type="ECO:0000256" key="9">
    <source>
        <dbReference type="ARBA" id="ARBA00022801"/>
    </source>
</evidence>
<proteinExistence type="inferred from homology"/>
<comment type="pathway">
    <text evidence="5">Nucleotide-sugar biosynthesis; ADP-L-glycero-beta-D-manno-heptose biosynthesis; ADP-L-glycero-beta-D-manno-heptose from D-glycero-beta-D-manno-heptose 7-phosphate: step 2/4.</text>
</comment>
<dbReference type="Pfam" id="PF08645">
    <property type="entry name" value="PNK3P"/>
    <property type="match status" value="1"/>
</dbReference>
<keyword evidence="7 14" id="KW-0963">Cytoplasm</keyword>
<dbReference type="NCBIfam" id="NF006506">
    <property type="entry name" value="PRK08942.1"/>
    <property type="match status" value="1"/>
</dbReference>
<feature type="binding site" evidence="17">
    <location>
        <position position="12"/>
    </location>
    <ligand>
        <name>Mg(2+)</name>
        <dbReference type="ChEBI" id="CHEBI:18420"/>
    </ligand>
</feature>
<dbReference type="InterPro" id="IPR006543">
    <property type="entry name" value="Histidinol-phos"/>
</dbReference>
<comment type="cofactor">
    <cofactor evidence="3 17">
        <name>Zn(2+)</name>
        <dbReference type="ChEBI" id="CHEBI:29105"/>
    </cofactor>
</comment>
<keyword evidence="11 17" id="KW-0460">Magnesium</keyword>
<evidence type="ECO:0000256" key="10">
    <source>
        <dbReference type="ARBA" id="ARBA00022833"/>
    </source>
</evidence>
<feature type="site" description="Contributes to substrate recognition" evidence="16">
    <location>
        <position position="105"/>
    </location>
</feature>
<evidence type="ECO:0000256" key="14">
    <source>
        <dbReference type="PIRNR" id="PIRNR004682"/>
    </source>
</evidence>
<dbReference type="PANTHER" id="PTHR42891">
    <property type="entry name" value="D-GLYCERO-BETA-D-MANNO-HEPTOSE-1,7-BISPHOSPHATE 7-PHOSPHATASE"/>
    <property type="match status" value="1"/>
</dbReference>
<keyword evidence="19" id="KW-1185">Reference proteome</keyword>
<evidence type="ECO:0000256" key="7">
    <source>
        <dbReference type="ARBA" id="ARBA00022490"/>
    </source>
</evidence>
<dbReference type="FunFam" id="3.40.50.1000:FF:000168">
    <property type="entry name" value="D,D-heptose 1,7-bisphosphate phosphatase"/>
    <property type="match status" value="1"/>
</dbReference>
<evidence type="ECO:0000256" key="5">
    <source>
        <dbReference type="ARBA" id="ARBA00004708"/>
    </source>
</evidence>
<dbReference type="InterPro" id="IPR006549">
    <property type="entry name" value="HAD-SF_hydro_IIIA"/>
</dbReference>
<feature type="binding site" evidence="17">
    <location>
        <position position="102"/>
    </location>
    <ligand>
        <name>Zn(2+)</name>
        <dbReference type="ChEBI" id="CHEBI:29105"/>
    </ligand>
</feature>
<dbReference type="EC" id="3.1.3.-" evidence="14"/>
<dbReference type="AlphaFoldDB" id="A0A1W1YNK1"/>
<keyword evidence="10 17" id="KW-0862">Zinc</keyword>
<evidence type="ECO:0000256" key="15">
    <source>
        <dbReference type="PIRSR" id="PIRSR004682-1"/>
    </source>
</evidence>
<feature type="binding site" evidence="17">
    <location>
        <position position="94"/>
    </location>
    <ligand>
        <name>Zn(2+)</name>
        <dbReference type="ChEBI" id="CHEBI:29105"/>
    </ligand>
</feature>
<sequence length="187" mass="20779">MKTLNNNLIILDRDGVINLDSDDYIKSVDEWEAIPGSLEAIAKLNQADYKVVICTNQSGISRRLYDVDTLNAMHEKMFRQLARHGGEVSAIFFCPHVNEDNCSCRKPKIGMYQDIIQRFSLQNDLNGIPVVGDSLRDLTGAVQLGAEPHLVLTGKGKLTREKGGLPPYTAIHEDLSAFVAHFLLAKQ</sequence>
<feature type="binding site" evidence="17">
    <location>
        <position position="96"/>
    </location>
    <ligand>
        <name>Zn(2+)</name>
        <dbReference type="ChEBI" id="CHEBI:29105"/>
    </ligand>
</feature>
<feature type="active site" description="Nucleophile" evidence="15">
    <location>
        <position position="12"/>
    </location>
</feature>
<dbReference type="NCBIfam" id="TIGR01656">
    <property type="entry name" value="Histidinol-ppas"/>
    <property type="match status" value="1"/>
</dbReference>
<comment type="catalytic activity">
    <reaction evidence="1">
        <text>D-glycero-beta-D-manno-heptose 1,7-bisphosphate + H2O = D-glycero-beta-D-manno-heptose 1-phosphate + phosphate</text>
        <dbReference type="Rhea" id="RHEA:28518"/>
        <dbReference type="ChEBI" id="CHEBI:15377"/>
        <dbReference type="ChEBI" id="CHEBI:43474"/>
        <dbReference type="ChEBI" id="CHEBI:60208"/>
        <dbReference type="ChEBI" id="CHEBI:61593"/>
        <dbReference type="EC" id="3.1.3.82"/>
    </reaction>
</comment>
<evidence type="ECO:0000256" key="13">
    <source>
        <dbReference type="ARBA" id="ARBA00061616"/>
    </source>
</evidence>
<evidence type="ECO:0000256" key="2">
    <source>
        <dbReference type="ARBA" id="ARBA00001946"/>
    </source>
</evidence>
<evidence type="ECO:0000256" key="17">
    <source>
        <dbReference type="PIRSR" id="PIRSR004682-4"/>
    </source>
</evidence>
<accession>A0A1W1YNK1</accession>
<evidence type="ECO:0000256" key="6">
    <source>
        <dbReference type="ARBA" id="ARBA00011245"/>
    </source>
</evidence>
<name>A0A1W1YNK1_9BURK</name>
<keyword evidence="9 14" id="KW-0378">Hydrolase</keyword>
<dbReference type="InterPro" id="IPR036412">
    <property type="entry name" value="HAD-like_sf"/>
</dbReference>
<evidence type="ECO:0000256" key="3">
    <source>
        <dbReference type="ARBA" id="ARBA00001947"/>
    </source>
</evidence>
<evidence type="ECO:0000256" key="16">
    <source>
        <dbReference type="PIRSR" id="PIRSR004682-3"/>
    </source>
</evidence>
<comment type="subcellular location">
    <subcellularLocation>
        <location evidence="4 14">Cytoplasm</location>
    </subcellularLocation>
</comment>
<dbReference type="InterPro" id="IPR004446">
    <property type="entry name" value="Heptose_bisP_phosphatase"/>
</dbReference>
<evidence type="ECO:0000256" key="4">
    <source>
        <dbReference type="ARBA" id="ARBA00004496"/>
    </source>
</evidence>
<keyword evidence="12 14" id="KW-0119">Carbohydrate metabolism</keyword>
<evidence type="ECO:0000256" key="12">
    <source>
        <dbReference type="ARBA" id="ARBA00023277"/>
    </source>
</evidence>
<feature type="binding site" evidence="17">
    <location>
        <position position="104"/>
    </location>
    <ligand>
        <name>Zn(2+)</name>
        <dbReference type="ChEBI" id="CHEBI:29105"/>
    </ligand>
</feature>
<feature type="site" description="Stabilizes the phosphoryl group" evidence="16">
    <location>
        <position position="106"/>
    </location>
</feature>
<evidence type="ECO:0000256" key="11">
    <source>
        <dbReference type="ARBA" id="ARBA00022842"/>
    </source>
</evidence>
<dbReference type="PIRSF" id="PIRSF004682">
    <property type="entry name" value="GmhB"/>
    <property type="match status" value="1"/>
</dbReference>
<dbReference type="PANTHER" id="PTHR42891:SF1">
    <property type="entry name" value="D-GLYCERO-BETA-D-MANNO-HEPTOSE-1,7-BISPHOSPHATE 7-PHOSPHATASE"/>
    <property type="match status" value="1"/>
</dbReference>
<dbReference type="GO" id="GO:0005737">
    <property type="term" value="C:cytoplasm"/>
    <property type="evidence" value="ECO:0007669"/>
    <property type="project" value="UniProtKB-SubCell"/>
</dbReference>
<evidence type="ECO:0000313" key="18">
    <source>
        <dbReference type="EMBL" id="SMC37706.1"/>
    </source>
</evidence>
<comment type="subunit">
    <text evidence="6">Monomer.</text>
</comment>
<dbReference type="InterPro" id="IPR013954">
    <property type="entry name" value="PNK3P"/>
</dbReference>
<dbReference type="CDD" id="cd07503">
    <property type="entry name" value="HAD_HisB-N"/>
    <property type="match status" value="1"/>
</dbReference>
<dbReference type="STRING" id="1938817.SAMN06296008_103211"/>
<feature type="site" description="Stabilizes the phosphoryl group" evidence="16">
    <location>
        <position position="55"/>
    </location>
</feature>
<keyword evidence="8 17" id="KW-0479">Metal-binding</keyword>
<gene>
    <name evidence="18" type="ORF">SAMN06296008_103211</name>
</gene>
<feature type="active site" description="Proton donor" evidence="15">
    <location>
        <position position="14"/>
    </location>
</feature>
<dbReference type="EMBL" id="FWXJ01000003">
    <property type="protein sequence ID" value="SMC37706.1"/>
    <property type="molecule type" value="Genomic_DNA"/>
</dbReference>
<evidence type="ECO:0000256" key="8">
    <source>
        <dbReference type="ARBA" id="ARBA00022723"/>
    </source>
</evidence>
<dbReference type="Proteomes" id="UP000192708">
    <property type="component" value="Unassembled WGS sequence"/>
</dbReference>
<feature type="binding site" evidence="17">
    <location>
        <position position="133"/>
    </location>
    <ligand>
        <name>Mg(2+)</name>
        <dbReference type="ChEBI" id="CHEBI:18420"/>
    </ligand>
</feature>
<comment type="similarity">
    <text evidence="13 14">Belongs to the gmhB family.</text>
</comment>
<dbReference type="NCBIfam" id="TIGR01662">
    <property type="entry name" value="HAD-SF-IIIA"/>
    <property type="match status" value="1"/>
</dbReference>
<dbReference type="Gene3D" id="3.40.50.1000">
    <property type="entry name" value="HAD superfamily/HAD-like"/>
    <property type="match status" value="1"/>
</dbReference>
<dbReference type="GO" id="GO:0034200">
    <property type="term" value="F:D-glycero-beta-D-manno-heptose 1,7-bisphosphate 7-phosphatase activity"/>
    <property type="evidence" value="ECO:0007669"/>
    <property type="project" value="UniProtKB-EC"/>
</dbReference>
<dbReference type="RefSeq" id="WP_084282922.1">
    <property type="nucleotide sequence ID" value="NZ_FWXJ01000003.1"/>
</dbReference>
<protein>
    <recommendedName>
        <fullName evidence="14">D,D-heptose 1,7-bisphosphate phosphatase</fullName>
        <ecNumber evidence="14">3.1.3.-</ecNumber>
    </recommendedName>
</protein>
<dbReference type="OrthoDB" id="9781367at2"/>
<evidence type="ECO:0000256" key="1">
    <source>
        <dbReference type="ARBA" id="ARBA00001226"/>
    </source>
</evidence>
<reference evidence="18 19" key="1">
    <citation type="submission" date="2017-04" db="EMBL/GenBank/DDBJ databases">
        <authorList>
            <person name="Afonso C.L."/>
            <person name="Miller P.J."/>
            <person name="Scott M.A."/>
            <person name="Spackman E."/>
            <person name="Goraichik I."/>
            <person name="Dimitrov K.M."/>
            <person name="Suarez D.L."/>
            <person name="Swayne D.E."/>
        </authorList>
    </citation>
    <scope>NUCLEOTIDE SEQUENCE [LARGE SCALE GENOMIC DNA]</scope>
    <source>
        <strain evidence="18 19">VK13</strain>
    </source>
</reference>
<dbReference type="GO" id="GO:0046872">
    <property type="term" value="F:metal ion binding"/>
    <property type="evidence" value="ECO:0007669"/>
    <property type="project" value="UniProtKB-KW"/>
</dbReference>
<dbReference type="GO" id="GO:0005975">
    <property type="term" value="P:carbohydrate metabolic process"/>
    <property type="evidence" value="ECO:0007669"/>
    <property type="project" value="InterPro"/>
</dbReference>
<feature type="binding site" evidence="17">
    <location>
        <position position="14"/>
    </location>
    <ligand>
        <name>Mg(2+)</name>
        <dbReference type="ChEBI" id="CHEBI:18420"/>
    </ligand>
</feature>
<evidence type="ECO:0000313" key="19">
    <source>
        <dbReference type="Proteomes" id="UP000192708"/>
    </source>
</evidence>
<comment type="cofactor">
    <cofactor evidence="2 17">
        <name>Mg(2+)</name>
        <dbReference type="ChEBI" id="CHEBI:18420"/>
    </cofactor>
</comment>
<dbReference type="SUPFAM" id="SSF56784">
    <property type="entry name" value="HAD-like"/>
    <property type="match status" value="1"/>
</dbReference>
<dbReference type="InterPro" id="IPR023214">
    <property type="entry name" value="HAD_sf"/>
</dbReference>